<accession>A0A242KX29</accession>
<evidence type="ECO:0000259" key="4">
    <source>
        <dbReference type="Pfam" id="PF11797"/>
    </source>
</evidence>
<feature type="domain" description="WxL Interacting Protein peptidoglycan binding" evidence="3">
    <location>
        <begin position="37"/>
        <end position="155"/>
    </location>
</feature>
<protein>
    <submittedName>
        <fullName evidence="5">Uncharacterized protein</fullName>
    </submittedName>
</protein>
<dbReference type="AlphaFoldDB" id="A0A242KX29"/>
<feature type="signal peptide" evidence="2">
    <location>
        <begin position="1"/>
        <end position="20"/>
    </location>
</feature>
<dbReference type="InterPro" id="IPR010317">
    <property type="entry name" value="WxLIP_PGBD"/>
</dbReference>
<dbReference type="Pfam" id="PF11797">
    <property type="entry name" value="WxLIP_HBD"/>
    <property type="match status" value="1"/>
</dbReference>
<comment type="caution">
    <text evidence="5">The sequence shown here is derived from an EMBL/GenBank/DDBJ whole genome shotgun (WGS) entry which is preliminary data.</text>
</comment>
<dbReference type="InterPro" id="IPR021759">
    <property type="entry name" value="WxLIP_HBD"/>
</dbReference>
<proteinExistence type="predicted"/>
<reference evidence="5 6" key="1">
    <citation type="submission" date="2017-05" db="EMBL/GenBank/DDBJ databases">
        <title>The Genome Sequence of Enterococcus mundtii 6B1_DIV0119.</title>
        <authorList>
            <consortium name="The Broad Institute Genomics Platform"/>
            <consortium name="The Broad Institute Genomic Center for Infectious Diseases"/>
            <person name="Earl A."/>
            <person name="Manson A."/>
            <person name="Schwartman J."/>
            <person name="Gilmore M."/>
            <person name="Abouelleil A."/>
            <person name="Cao P."/>
            <person name="Chapman S."/>
            <person name="Cusick C."/>
            <person name="Shea T."/>
            <person name="Young S."/>
            <person name="Neafsey D."/>
            <person name="Nusbaum C."/>
            <person name="Birren B."/>
        </authorList>
    </citation>
    <scope>NUCLEOTIDE SEQUENCE [LARGE SCALE GENOMIC DNA]</scope>
    <source>
        <strain evidence="5 6">6B1_DIV0119</strain>
    </source>
</reference>
<dbReference type="Proteomes" id="UP000195024">
    <property type="component" value="Unassembled WGS sequence"/>
</dbReference>
<keyword evidence="1" id="KW-1133">Transmembrane helix</keyword>
<name>A0A242KX29_ENTMU</name>
<feature type="domain" description="WxL Interacting Protein host binding" evidence="4">
    <location>
        <begin position="163"/>
        <end position="300"/>
    </location>
</feature>
<dbReference type="EMBL" id="NGMS01000001">
    <property type="protein sequence ID" value="OTP26507.1"/>
    <property type="molecule type" value="Genomic_DNA"/>
</dbReference>
<keyword evidence="1" id="KW-0472">Membrane</keyword>
<evidence type="ECO:0000313" key="5">
    <source>
        <dbReference type="EMBL" id="OTP26507.1"/>
    </source>
</evidence>
<evidence type="ECO:0000313" key="6">
    <source>
        <dbReference type="Proteomes" id="UP000195024"/>
    </source>
</evidence>
<keyword evidence="2" id="KW-0732">Signal</keyword>
<evidence type="ECO:0000259" key="3">
    <source>
        <dbReference type="Pfam" id="PF06030"/>
    </source>
</evidence>
<feature type="chain" id="PRO_5038939054" evidence="2">
    <location>
        <begin position="21"/>
        <end position="349"/>
    </location>
</feature>
<gene>
    <name evidence="5" type="ORF">A5802_000218</name>
</gene>
<evidence type="ECO:0000256" key="1">
    <source>
        <dbReference type="SAM" id="Phobius"/>
    </source>
</evidence>
<dbReference type="Pfam" id="PF06030">
    <property type="entry name" value="WxLIP_PGBD"/>
    <property type="match status" value="1"/>
</dbReference>
<feature type="transmembrane region" description="Helical" evidence="1">
    <location>
        <begin position="317"/>
        <end position="337"/>
    </location>
</feature>
<keyword evidence="1" id="KW-0812">Transmembrane</keyword>
<evidence type="ECO:0000256" key="2">
    <source>
        <dbReference type="SAM" id="SignalP"/>
    </source>
</evidence>
<dbReference type="RefSeq" id="WP_086334387.1">
    <property type="nucleotide sequence ID" value="NZ_NGMS01000001.1"/>
</dbReference>
<organism evidence="5 6">
    <name type="scientific">Enterococcus mundtii</name>
    <dbReference type="NCBI Taxonomy" id="53346"/>
    <lineage>
        <taxon>Bacteria</taxon>
        <taxon>Bacillati</taxon>
        <taxon>Bacillota</taxon>
        <taxon>Bacilli</taxon>
        <taxon>Lactobacillales</taxon>
        <taxon>Enterococcaceae</taxon>
        <taxon>Enterococcus</taxon>
    </lineage>
</organism>
<sequence length="349" mass="39536">MKIKKNIAMFLFLLVLSHLCDVPVFSDENSASQNIPFLVSTQLPDNQINKQVSYFDLQMEPKQEQTLHLKIENISDQTIMLDTTLYQGNTNSIGVIEYDKSVKGLANNAQVNIEDLVKISENKIKISPKQTHELQVKIKMPEKNLSGITIGAIRVVQNNEANKEGNIQNNFAREIGLVLQSSDPEQIPSTLKLLDAQAEQVNTRNVFTEKIQNPKPKLIRLTNIKAIITKEDDQEVMYQANQPEGSIAPNTVLNYRIPLDGKALLPGVYVATFEVDEGEQHWKLTRKFTVKNNISKKLNQTDILIKSQPSFFAKYKWMMITGCVLLVIILGLCIYIGKIKRKLVEQEKS</sequence>